<dbReference type="CDD" id="cd07820">
    <property type="entry name" value="SRPBCC_3"/>
    <property type="match status" value="1"/>
</dbReference>
<protein>
    <submittedName>
        <fullName evidence="1">Cell division protein</fullName>
    </submittedName>
</protein>
<dbReference type="RefSeq" id="WP_113989459.1">
    <property type="nucleotide sequence ID" value="NZ_QLST01000011.1"/>
</dbReference>
<dbReference type="InterPro" id="IPR023393">
    <property type="entry name" value="START-like_dom_sf"/>
</dbReference>
<gene>
    <name evidence="1" type="ORF">DPN68_09705</name>
</gene>
<evidence type="ECO:0000313" key="1">
    <source>
        <dbReference type="EMBL" id="RBA27955.1"/>
    </source>
</evidence>
<keyword evidence="2" id="KW-1185">Reference proteome</keyword>
<dbReference type="Proteomes" id="UP000253319">
    <property type="component" value="Unassembled WGS sequence"/>
</dbReference>
<comment type="caution">
    <text evidence="1">The sequence shown here is derived from an EMBL/GenBank/DDBJ whole genome shotgun (WGS) entry which is preliminary data.</text>
</comment>
<dbReference type="EMBL" id="QLST01000011">
    <property type="protein sequence ID" value="RBA27955.1"/>
    <property type="molecule type" value="Genomic_DNA"/>
</dbReference>
<keyword evidence="1" id="KW-0132">Cell division</keyword>
<evidence type="ECO:0000313" key="2">
    <source>
        <dbReference type="Proteomes" id="UP000253319"/>
    </source>
</evidence>
<dbReference type="GO" id="GO:0051301">
    <property type="term" value="P:cell division"/>
    <property type="evidence" value="ECO:0007669"/>
    <property type="project" value="UniProtKB-KW"/>
</dbReference>
<dbReference type="AlphaFoldDB" id="A0A365P0C9"/>
<accession>A0A365P0C9</accession>
<proteinExistence type="predicted"/>
<reference evidence="1 2" key="1">
    <citation type="submission" date="2018-06" db="EMBL/GenBank/DDBJ databases">
        <title>Flavobacterium tibetense sp. nov., isolated from a wetland YonghuCo on Tibetan Plateau.</title>
        <authorList>
            <person name="Xing P."/>
            <person name="Phurbu D."/>
            <person name="Lu H."/>
        </authorList>
    </citation>
    <scope>NUCLEOTIDE SEQUENCE [LARGE SCALE GENOMIC DNA]</scope>
    <source>
        <strain evidence="1 2">YH5</strain>
    </source>
</reference>
<sequence>MTQIKITTTINAPIEIVFNNSRNIDIHQYSASKTNEKAIAGRTSGLINKGETVTWKGKHFGIYIQHESIISEMDFPNYFVDEQLKGHFKSFKHQHIFQQKENQTIMTDILEYETPFGFIGKLFDKIILKSHLSNFIIYRNSILKELSENQHQPPQNRHAF</sequence>
<organism evidence="1 2">
    <name type="scientific">Flavobacterium tibetense</name>
    <dbReference type="NCBI Taxonomy" id="2233533"/>
    <lineage>
        <taxon>Bacteria</taxon>
        <taxon>Pseudomonadati</taxon>
        <taxon>Bacteroidota</taxon>
        <taxon>Flavobacteriia</taxon>
        <taxon>Flavobacteriales</taxon>
        <taxon>Flavobacteriaceae</taxon>
        <taxon>Flavobacterium</taxon>
    </lineage>
</organism>
<dbReference type="OrthoDB" id="9801773at2"/>
<dbReference type="Gene3D" id="3.30.530.20">
    <property type="match status" value="1"/>
</dbReference>
<dbReference type="SUPFAM" id="SSF55961">
    <property type="entry name" value="Bet v1-like"/>
    <property type="match status" value="1"/>
</dbReference>
<keyword evidence="1" id="KW-0131">Cell cycle</keyword>
<name>A0A365P0C9_9FLAO</name>